<dbReference type="PANTHER" id="PTHR43155:SF2">
    <property type="entry name" value="CYCLIC DI-GMP PHOSPHODIESTERASE PA4108"/>
    <property type="match status" value="1"/>
</dbReference>
<dbReference type="EMBL" id="BMXV01000002">
    <property type="protein sequence ID" value="GGY66280.1"/>
    <property type="molecule type" value="Genomic_DNA"/>
</dbReference>
<dbReference type="SUPFAM" id="SSF109604">
    <property type="entry name" value="HD-domain/PDEase-like"/>
    <property type="match status" value="1"/>
</dbReference>
<dbReference type="RefSeq" id="WP_227712337.1">
    <property type="nucleotide sequence ID" value="NZ_BMXV01000002.1"/>
</dbReference>
<accession>A0ABQ3AWD1</accession>
<reference evidence="3" key="1">
    <citation type="journal article" date="2019" name="Int. J. Syst. Evol. Microbiol.">
        <title>The Global Catalogue of Microorganisms (GCM) 10K type strain sequencing project: providing services to taxonomists for standard genome sequencing and annotation.</title>
        <authorList>
            <consortium name="The Broad Institute Genomics Platform"/>
            <consortium name="The Broad Institute Genome Sequencing Center for Infectious Disease"/>
            <person name="Wu L."/>
            <person name="Ma J."/>
        </authorList>
    </citation>
    <scope>NUCLEOTIDE SEQUENCE [LARGE SCALE GENOMIC DNA]</scope>
    <source>
        <strain evidence="3">KCTC 22280</strain>
    </source>
</reference>
<proteinExistence type="predicted"/>
<dbReference type="Pfam" id="PF11871">
    <property type="entry name" value="DUF3391"/>
    <property type="match status" value="1"/>
</dbReference>
<dbReference type="Proteomes" id="UP000601597">
    <property type="component" value="Unassembled WGS sequence"/>
</dbReference>
<sequence>MDVVKERSGQRWKVGVSRNKVYTQDLEVGMFVSDLDKPWHLTPFPIQGFHIRSQEDIRALISHCRWVMVDVAEGRDSLEYDQTGAPSFARRTSRKASPGEVVQLPPIQIKRPVNHDTRRSLKRELRASGSLLVSAEDAVRKVAGSLRNDMVPELRPVTKVARQMTASVIRNPDALLWLARVRRHDDYTYQHSLKSAVWSLVLGRHLGLDEQLLTTLATGCLLAHVGKAELPRELLANELQLDPGQYREFRTYVERGARRLEEAGVPRGVVAVVRGHRERHNGSGFPAGVRGDRIPLLAKIAGLVDYYESLIAPRANYQPLSPAQAVSQLFELRNVEFQEDLVEQFIQSVGIYPIGTLVQLSNGQRGVVVSHSPRRRLMPKVMLMTDTRQQPLKAAKMVNLATCNEGRRLDESLRVQGCLPNDTDGLDPSRYDVTGAESRWNLRRLVGA</sequence>
<evidence type="ECO:0000313" key="2">
    <source>
        <dbReference type="EMBL" id="GGY66280.1"/>
    </source>
</evidence>
<evidence type="ECO:0000313" key="3">
    <source>
        <dbReference type="Proteomes" id="UP000601597"/>
    </source>
</evidence>
<dbReference type="Gene3D" id="1.10.3210.10">
    <property type="entry name" value="Hypothetical protein af1432"/>
    <property type="match status" value="1"/>
</dbReference>
<name>A0ABQ3AWD1_9GAMM</name>
<dbReference type="InterPro" id="IPR021812">
    <property type="entry name" value="DUF3391"/>
</dbReference>
<dbReference type="PANTHER" id="PTHR43155">
    <property type="entry name" value="CYCLIC DI-GMP PHOSPHODIESTERASE PA4108-RELATED"/>
    <property type="match status" value="1"/>
</dbReference>
<evidence type="ECO:0000259" key="1">
    <source>
        <dbReference type="PROSITE" id="PS51832"/>
    </source>
</evidence>
<dbReference type="InterPro" id="IPR003607">
    <property type="entry name" value="HD/PDEase_dom"/>
</dbReference>
<organism evidence="2 3">
    <name type="scientific">Marinobacter zhanjiangensis</name>
    <dbReference type="NCBI Taxonomy" id="578215"/>
    <lineage>
        <taxon>Bacteria</taxon>
        <taxon>Pseudomonadati</taxon>
        <taxon>Pseudomonadota</taxon>
        <taxon>Gammaproteobacteria</taxon>
        <taxon>Pseudomonadales</taxon>
        <taxon>Marinobacteraceae</taxon>
        <taxon>Marinobacter</taxon>
    </lineage>
</organism>
<comment type="caution">
    <text evidence="2">The sequence shown here is derived from an EMBL/GenBank/DDBJ whole genome shotgun (WGS) entry which is preliminary data.</text>
</comment>
<dbReference type="Pfam" id="PF13487">
    <property type="entry name" value="HD_5"/>
    <property type="match status" value="1"/>
</dbReference>
<feature type="domain" description="HD-GYP" evidence="1">
    <location>
        <begin position="166"/>
        <end position="361"/>
    </location>
</feature>
<protein>
    <submittedName>
        <fullName evidence="2">HD family phosphohydrolase</fullName>
    </submittedName>
</protein>
<dbReference type="InterPro" id="IPR037522">
    <property type="entry name" value="HD_GYP_dom"/>
</dbReference>
<dbReference type="CDD" id="cd00077">
    <property type="entry name" value="HDc"/>
    <property type="match status" value="1"/>
</dbReference>
<keyword evidence="3" id="KW-1185">Reference proteome</keyword>
<dbReference type="PROSITE" id="PS51832">
    <property type="entry name" value="HD_GYP"/>
    <property type="match status" value="1"/>
</dbReference>
<gene>
    <name evidence="2" type="ORF">GCM10007071_11360</name>
</gene>